<protein>
    <submittedName>
        <fullName evidence="1">41831_t:CDS:1</fullName>
    </submittedName>
</protein>
<evidence type="ECO:0000313" key="1">
    <source>
        <dbReference type="EMBL" id="CAG8500424.1"/>
    </source>
</evidence>
<dbReference type="EMBL" id="CAJVQB010000653">
    <property type="protein sequence ID" value="CAG8500424.1"/>
    <property type="molecule type" value="Genomic_DNA"/>
</dbReference>
<accession>A0ABM8W1G1</accession>
<sequence length="39" mass="4457">MWSAIGTSIGALYDRQLETLANMLQDLQLDHYYAVRAMP</sequence>
<name>A0ABM8W1G1_GIGMA</name>
<keyword evidence="2" id="KW-1185">Reference proteome</keyword>
<gene>
    <name evidence="1" type="ORF">GMARGA_LOCUS2172</name>
</gene>
<dbReference type="Proteomes" id="UP000789901">
    <property type="component" value="Unassembled WGS sequence"/>
</dbReference>
<evidence type="ECO:0000313" key="2">
    <source>
        <dbReference type="Proteomes" id="UP000789901"/>
    </source>
</evidence>
<proteinExistence type="predicted"/>
<organism evidence="1 2">
    <name type="scientific">Gigaspora margarita</name>
    <dbReference type="NCBI Taxonomy" id="4874"/>
    <lineage>
        <taxon>Eukaryota</taxon>
        <taxon>Fungi</taxon>
        <taxon>Fungi incertae sedis</taxon>
        <taxon>Mucoromycota</taxon>
        <taxon>Glomeromycotina</taxon>
        <taxon>Glomeromycetes</taxon>
        <taxon>Diversisporales</taxon>
        <taxon>Gigasporaceae</taxon>
        <taxon>Gigaspora</taxon>
    </lineage>
</organism>
<reference evidence="1 2" key="1">
    <citation type="submission" date="2021-06" db="EMBL/GenBank/DDBJ databases">
        <authorList>
            <person name="Kallberg Y."/>
            <person name="Tangrot J."/>
            <person name="Rosling A."/>
        </authorList>
    </citation>
    <scope>NUCLEOTIDE SEQUENCE [LARGE SCALE GENOMIC DNA]</scope>
    <source>
        <strain evidence="1 2">120-4 pot B 10/14</strain>
    </source>
</reference>
<comment type="caution">
    <text evidence="1">The sequence shown here is derived from an EMBL/GenBank/DDBJ whole genome shotgun (WGS) entry which is preliminary data.</text>
</comment>